<dbReference type="PROSITE" id="PS50068">
    <property type="entry name" value="LDLRA_2"/>
    <property type="match status" value="2"/>
</dbReference>
<evidence type="ECO:0000313" key="13">
    <source>
        <dbReference type="Proteomes" id="UP000035642"/>
    </source>
</evidence>
<evidence type="ECO:0000256" key="7">
    <source>
        <dbReference type="ARBA" id="ARBA00022989"/>
    </source>
</evidence>
<evidence type="ECO:0000256" key="4">
    <source>
        <dbReference type="ARBA" id="ARBA00022692"/>
    </source>
</evidence>
<dbReference type="AlphaFoldDB" id="A0A0K0DQL0"/>
<dbReference type="GO" id="GO:0005886">
    <property type="term" value="C:plasma membrane"/>
    <property type="evidence" value="ECO:0007669"/>
    <property type="project" value="TreeGrafter"/>
</dbReference>
<dbReference type="PANTHER" id="PTHR22722:SF5">
    <property type="entry name" value="LOW-DENSITY LIPOPROTEIN RECEPTOR-RELATED PROTEIN 1B"/>
    <property type="match status" value="1"/>
</dbReference>
<dbReference type="GO" id="GO:0043235">
    <property type="term" value="C:receptor complex"/>
    <property type="evidence" value="ECO:0007669"/>
    <property type="project" value="TreeGrafter"/>
</dbReference>
<dbReference type="PROSITE" id="PS01209">
    <property type="entry name" value="LDLRA_1"/>
    <property type="match status" value="1"/>
</dbReference>
<evidence type="ECO:0000313" key="14">
    <source>
        <dbReference type="WBParaSite" id="ACAC_0001404901-mRNA-1"/>
    </source>
</evidence>
<dbReference type="InterPro" id="IPR051221">
    <property type="entry name" value="LDLR-related"/>
</dbReference>
<dbReference type="Gene3D" id="4.10.400.10">
    <property type="entry name" value="Low-density Lipoprotein Receptor"/>
    <property type="match status" value="2"/>
</dbReference>
<accession>A0A0K0DQL0</accession>
<evidence type="ECO:0000256" key="3">
    <source>
        <dbReference type="ARBA" id="ARBA00022583"/>
    </source>
</evidence>
<organism evidence="13 14">
    <name type="scientific">Angiostrongylus cantonensis</name>
    <name type="common">Rat lungworm</name>
    <dbReference type="NCBI Taxonomy" id="6313"/>
    <lineage>
        <taxon>Eukaryota</taxon>
        <taxon>Metazoa</taxon>
        <taxon>Ecdysozoa</taxon>
        <taxon>Nematoda</taxon>
        <taxon>Chromadorea</taxon>
        <taxon>Rhabditida</taxon>
        <taxon>Rhabditina</taxon>
        <taxon>Rhabditomorpha</taxon>
        <taxon>Strongyloidea</taxon>
        <taxon>Metastrongylidae</taxon>
        <taxon>Angiostrongylus</taxon>
    </lineage>
</organism>
<evidence type="ECO:0000256" key="1">
    <source>
        <dbReference type="ARBA" id="ARBA00004167"/>
    </source>
</evidence>
<evidence type="ECO:0000256" key="9">
    <source>
        <dbReference type="ARBA" id="ARBA00023157"/>
    </source>
</evidence>
<dbReference type="PRINTS" id="PR00261">
    <property type="entry name" value="LDLRECEPTOR"/>
</dbReference>
<dbReference type="Pfam" id="PF00057">
    <property type="entry name" value="Ldl_recept_a"/>
    <property type="match status" value="1"/>
</dbReference>
<keyword evidence="2" id="KW-0245">EGF-like domain</keyword>
<comment type="caution">
    <text evidence="12">Lacks conserved residue(s) required for the propagation of feature annotation.</text>
</comment>
<dbReference type="InterPro" id="IPR023415">
    <property type="entry name" value="LDLR_class-A_CS"/>
</dbReference>
<keyword evidence="5" id="KW-0677">Repeat</keyword>
<dbReference type="SUPFAM" id="SSF63825">
    <property type="entry name" value="YWTD domain"/>
    <property type="match status" value="1"/>
</dbReference>
<keyword evidence="10" id="KW-0675">Receptor</keyword>
<dbReference type="PANTHER" id="PTHR22722">
    <property type="entry name" value="LOW-DENSITY LIPOPROTEIN RECEPTOR-RELATED PROTEIN 2-RELATED"/>
    <property type="match status" value="1"/>
</dbReference>
<keyword evidence="6" id="KW-0106">Calcium</keyword>
<feature type="disulfide bond" evidence="12">
    <location>
        <begin position="530"/>
        <end position="545"/>
    </location>
</feature>
<dbReference type="SUPFAM" id="SSF57424">
    <property type="entry name" value="LDL receptor-like module"/>
    <property type="match status" value="2"/>
</dbReference>
<evidence type="ECO:0000256" key="12">
    <source>
        <dbReference type="PROSITE-ProRule" id="PRU00124"/>
    </source>
</evidence>
<keyword evidence="4" id="KW-0812">Transmembrane</keyword>
<dbReference type="SMART" id="SM00135">
    <property type="entry name" value="LY"/>
    <property type="match status" value="3"/>
</dbReference>
<dbReference type="SMART" id="SM00192">
    <property type="entry name" value="LDLa"/>
    <property type="match status" value="2"/>
</dbReference>
<evidence type="ECO:0000256" key="8">
    <source>
        <dbReference type="ARBA" id="ARBA00023136"/>
    </source>
</evidence>
<keyword evidence="3" id="KW-0254">Endocytosis</keyword>
<keyword evidence="7" id="KW-1133">Transmembrane helix</keyword>
<keyword evidence="11" id="KW-0325">Glycoprotein</keyword>
<reference evidence="14" key="2">
    <citation type="submission" date="2017-02" db="UniProtKB">
        <authorList>
            <consortium name="WormBaseParasite"/>
        </authorList>
    </citation>
    <scope>IDENTIFICATION</scope>
</reference>
<evidence type="ECO:0000256" key="6">
    <source>
        <dbReference type="ARBA" id="ARBA00022837"/>
    </source>
</evidence>
<dbReference type="InterPro" id="IPR011042">
    <property type="entry name" value="6-blade_b-propeller_TolB-like"/>
</dbReference>
<dbReference type="WBParaSite" id="ACAC_0001404901-mRNA-1">
    <property type="protein sequence ID" value="ACAC_0001404901-mRNA-1"/>
    <property type="gene ID" value="ACAC_0001404901"/>
</dbReference>
<reference evidence="13" key="1">
    <citation type="submission" date="2012-09" db="EMBL/GenBank/DDBJ databases">
        <authorList>
            <person name="Martin A.A."/>
        </authorList>
    </citation>
    <scope>NUCLEOTIDE SEQUENCE</scope>
</reference>
<dbReference type="GO" id="GO:0006897">
    <property type="term" value="P:endocytosis"/>
    <property type="evidence" value="ECO:0007669"/>
    <property type="project" value="UniProtKB-KW"/>
</dbReference>
<feature type="disulfide bond" evidence="12">
    <location>
        <begin position="518"/>
        <end position="536"/>
    </location>
</feature>
<dbReference type="CDD" id="cd00112">
    <property type="entry name" value="LDLa"/>
    <property type="match status" value="2"/>
</dbReference>
<dbReference type="Proteomes" id="UP000035642">
    <property type="component" value="Unassembled WGS sequence"/>
</dbReference>
<sequence length="553" mass="62003">MRYDVIGLTEIRRHHPFNAVYDTGEELFHGTCDSRVGGVGVFVNTSLPVNIDSFEQLTDLLGCLRLKTCGSIPALTIFVVYAPTSNHDEEEVEAFYMELRSSTEKTILQGLQNACSKNNGDCEHLCLMSDYQPRCFCAYSVLQADNSCRANPSFLSYSHGVVVEFVSVSPNATVPRGALRYPEIPLGITVVEADPDRNQLIIVDSAQNRIIVFRFATNSWYSVADDVGEVKGISFDASNRELYYTRSFPPSIWRLSLSADDPSNYPVIPTRVTLLGQDNKPKDIVVHPCRMLMFFTNVGIVPSIERMYYSGYKRERIVDEDIIGETRLSVDFSAEKLYFTEVTSEMIYRVDFDGRNKEVVVPAVDRPFALAIMDNWLIYSRAGLELVIADKLNGLSERIIAVTTTPVESITISAKVIRQCRANVCALLACSDECRLSAQGKPHCVCRGERKLEADNVTCSGSDIVVKKCAVNEFLCNFDNRCISYEETCDRYPDCAHGEDENEDMCSQRTCRPGYFNCGNGLCVALSKKCDRNNDCLNFADEINCECNVDEFR</sequence>
<comment type="subcellular location">
    <subcellularLocation>
        <location evidence="1">Membrane</location>
        <topology evidence="1">Single-pass membrane protein</topology>
    </subcellularLocation>
</comment>
<name>A0A0K0DQL0_ANGCA</name>
<protein>
    <submittedName>
        <fullName evidence="14">EGF-like domain-containing protein</fullName>
    </submittedName>
</protein>
<proteinExistence type="predicted"/>
<dbReference type="Gene3D" id="2.120.10.30">
    <property type="entry name" value="TolB, C-terminal domain"/>
    <property type="match status" value="2"/>
</dbReference>
<dbReference type="InterPro" id="IPR000033">
    <property type="entry name" value="LDLR_classB_rpt"/>
</dbReference>
<evidence type="ECO:0000256" key="10">
    <source>
        <dbReference type="ARBA" id="ARBA00023170"/>
    </source>
</evidence>
<keyword evidence="8" id="KW-0472">Membrane</keyword>
<dbReference type="STRING" id="6313.A0A0K0DQL0"/>
<keyword evidence="13" id="KW-1185">Reference proteome</keyword>
<feature type="disulfide bond" evidence="12">
    <location>
        <begin position="511"/>
        <end position="523"/>
    </location>
</feature>
<dbReference type="InterPro" id="IPR036055">
    <property type="entry name" value="LDL_receptor-like_sf"/>
</dbReference>
<evidence type="ECO:0000256" key="5">
    <source>
        <dbReference type="ARBA" id="ARBA00022737"/>
    </source>
</evidence>
<keyword evidence="9 12" id="KW-1015">Disulfide bond</keyword>
<evidence type="ECO:0000256" key="2">
    <source>
        <dbReference type="ARBA" id="ARBA00022536"/>
    </source>
</evidence>
<evidence type="ECO:0000256" key="11">
    <source>
        <dbReference type="ARBA" id="ARBA00023180"/>
    </source>
</evidence>
<dbReference type="InterPro" id="IPR002172">
    <property type="entry name" value="LDrepeatLR_classA_rpt"/>
</dbReference>